<evidence type="ECO:0008006" key="3">
    <source>
        <dbReference type="Google" id="ProtNLM"/>
    </source>
</evidence>
<dbReference type="Gene3D" id="3.30.450.30">
    <property type="entry name" value="Dynein light chain 2a, cytoplasmic"/>
    <property type="match status" value="1"/>
</dbReference>
<organism evidence="1 2">
    <name type="scientific">Malassezia furfur</name>
    <name type="common">Pityriasis versicolor infection agent</name>
    <name type="synonym">Pityrosporum furfur</name>
    <dbReference type="NCBI Taxonomy" id="55194"/>
    <lineage>
        <taxon>Eukaryota</taxon>
        <taxon>Fungi</taxon>
        <taxon>Dikarya</taxon>
        <taxon>Basidiomycota</taxon>
        <taxon>Ustilaginomycotina</taxon>
        <taxon>Malasseziomycetes</taxon>
        <taxon>Malasseziales</taxon>
        <taxon>Malasseziaceae</taxon>
        <taxon>Malassezia</taxon>
    </lineage>
</organism>
<dbReference type="PANTHER" id="PTHR10779">
    <property type="entry name" value="DYNEIN LIGHT CHAIN ROADBLOCK"/>
    <property type="match status" value="1"/>
</dbReference>
<proteinExistence type="predicted"/>
<dbReference type="EMBL" id="CP046236">
    <property type="protein sequence ID" value="WFD48868.1"/>
    <property type="molecule type" value="Genomic_DNA"/>
</dbReference>
<accession>A0ABY8ETD9</accession>
<protein>
    <recommendedName>
        <fullName evidence="3">Dynein light chain roadblock-type 2</fullName>
    </recommendedName>
</protein>
<keyword evidence="2" id="KW-1185">Reference proteome</keyword>
<sequence>MMDARGASVPAAGDAPDEAVRILTHLTQHRQVRGCVTLTASDCRVLWSGGAAFAPGATPDGDAALARVVQFVRELLDVAHRNVGLFENDDELGLLRVRTKHYELLVTPSQKYVLVVVQEPGP</sequence>
<evidence type="ECO:0000313" key="2">
    <source>
        <dbReference type="Proteomes" id="UP000818624"/>
    </source>
</evidence>
<reference evidence="1 2" key="1">
    <citation type="journal article" date="2020" name="Elife">
        <title>Loss of centromere function drives karyotype evolution in closely related Malassezia species.</title>
        <authorList>
            <person name="Sankaranarayanan S.R."/>
            <person name="Ianiri G."/>
            <person name="Coelho M.A."/>
            <person name="Reza M.H."/>
            <person name="Thimmappa B.C."/>
            <person name="Ganguly P."/>
            <person name="Vadnala R.N."/>
            <person name="Sun S."/>
            <person name="Siddharthan R."/>
            <person name="Tellgren-Roth C."/>
            <person name="Dawson T.L."/>
            <person name="Heitman J."/>
            <person name="Sanyal K."/>
        </authorList>
    </citation>
    <scope>NUCLEOTIDE SEQUENCE [LARGE SCALE GENOMIC DNA]</scope>
    <source>
        <strain evidence="1">CBS14141</strain>
    </source>
</reference>
<dbReference type="SUPFAM" id="SSF103196">
    <property type="entry name" value="Roadblock/LC7 domain"/>
    <property type="match status" value="1"/>
</dbReference>
<gene>
    <name evidence="1" type="ORF">GLX27_003539</name>
</gene>
<evidence type="ECO:0000313" key="1">
    <source>
        <dbReference type="EMBL" id="WFD48868.1"/>
    </source>
</evidence>
<dbReference type="Proteomes" id="UP000818624">
    <property type="component" value="Chromosome 3"/>
</dbReference>
<name>A0ABY8ETD9_MALFU</name>